<dbReference type="GO" id="GO:0043005">
    <property type="term" value="C:neuron projection"/>
    <property type="evidence" value="ECO:0007669"/>
    <property type="project" value="TreeGrafter"/>
</dbReference>
<evidence type="ECO:0000256" key="7">
    <source>
        <dbReference type="SAM" id="MobiDB-lite"/>
    </source>
</evidence>
<dbReference type="EMBL" id="JAOPHQ010002857">
    <property type="protein sequence ID" value="KAK0145425.1"/>
    <property type="molecule type" value="Genomic_DNA"/>
</dbReference>
<accession>A0AA47MSM0</accession>
<proteinExistence type="inferred from homology"/>
<name>A0AA47MSM0_MERPO</name>
<evidence type="ECO:0000256" key="8">
    <source>
        <dbReference type="SAM" id="Phobius"/>
    </source>
</evidence>
<feature type="compositionally biased region" description="Basic and acidic residues" evidence="7">
    <location>
        <begin position="225"/>
        <end position="291"/>
    </location>
</feature>
<dbReference type="InterPro" id="IPR000532">
    <property type="entry name" value="Glucagon_GIP_secretin_VIP"/>
</dbReference>
<evidence type="ECO:0000256" key="3">
    <source>
        <dbReference type="ARBA" id="ARBA00022525"/>
    </source>
</evidence>
<evidence type="ECO:0000256" key="2">
    <source>
        <dbReference type="ARBA" id="ARBA00008369"/>
    </source>
</evidence>
<dbReference type="AlphaFoldDB" id="A0AA47MSM0"/>
<dbReference type="PROSITE" id="PS00260">
    <property type="entry name" value="GLUCAGON"/>
    <property type="match status" value="1"/>
</dbReference>
<comment type="subcellular location">
    <subcellularLocation>
        <location evidence="1">Secreted</location>
    </subcellularLocation>
</comment>
<keyword evidence="8" id="KW-0812">Transmembrane</keyword>
<feature type="region of interest" description="Disordered" evidence="7">
    <location>
        <begin position="221"/>
        <end position="336"/>
    </location>
</feature>
<keyword evidence="5" id="KW-0027">Amidation</keyword>
<evidence type="ECO:0000256" key="5">
    <source>
        <dbReference type="ARBA" id="ARBA00022815"/>
    </source>
</evidence>
<sequence length="336" mass="37794">MGARRRWEARSSRHLPSSSPLAAKQLSATRSSHRSAAPAEAGRKPIGRMYRLNLLVLLAASVPGVASLPLAAFSSRSGSLEANNGDWNHRAQQDLELLYDLTRSTRHADGLFTSGYSKLLGQLSAKDYLESLIAKRVNGDVVKRHSDAVFTDNYSRFRKQMAAKKYLNSVLSGKRSLDDIGQTELSIRTDSVPSQSGSDLSLEDVLNHLTLTLAHLKERRHLAHHQKEQRHLALHQKEQRHLAHHQKEQRHLAPHQKEQRHLALHQKEQRHLAHHQKEQRHLAHHQKEQRPLAHPRRSRDCSSPPLGAETASSPPEGAETASSPQKEQRPLCSTLL</sequence>
<organism evidence="10 11">
    <name type="scientific">Merluccius polli</name>
    <name type="common">Benguela hake</name>
    <name type="synonym">Merluccius cadenati</name>
    <dbReference type="NCBI Taxonomy" id="89951"/>
    <lineage>
        <taxon>Eukaryota</taxon>
        <taxon>Metazoa</taxon>
        <taxon>Chordata</taxon>
        <taxon>Craniata</taxon>
        <taxon>Vertebrata</taxon>
        <taxon>Euteleostomi</taxon>
        <taxon>Actinopterygii</taxon>
        <taxon>Neopterygii</taxon>
        <taxon>Teleostei</taxon>
        <taxon>Neoteleostei</taxon>
        <taxon>Acanthomorphata</taxon>
        <taxon>Zeiogadaria</taxon>
        <taxon>Gadariae</taxon>
        <taxon>Gadiformes</taxon>
        <taxon>Gadoidei</taxon>
        <taxon>Merlucciidae</taxon>
        <taxon>Merluccius</taxon>
    </lineage>
</organism>
<keyword evidence="8" id="KW-0472">Membrane</keyword>
<dbReference type="Proteomes" id="UP001174136">
    <property type="component" value="Unassembled WGS sequence"/>
</dbReference>
<keyword evidence="3" id="KW-0964">Secreted</keyword>
<keyword evidence="8" id="KW-1133">Transmembrane helix</keyword>
<comment type="similarity">
    <text evidence="2">Belongs to the glucagon family.</text>
</comment>
<feature type="compositionally biased region" description="Basic and acidic residues" evidence="7">
    <location>
        <begin position="1"/>
        <end position="11"/>
    </location>
</feature>
<evidence type="ECO:0000259" key="9">
    <source>
        <dbReference type="PROSITE" id="PS00260"/>
    </source>
</evidence>
<evidence type="ECO:0000256" key="4">
    <source>
        <dbReference type="ARBA" id="ARBA00022702"/>
    </source>
</evidence>
<keyword evidence="11" id="KW-1185">Reference proteome</keyword>
<keyword evidence="4" id="KW-0372">Hormone</keyword>
<dbReference type="Pfam" id="PF00123">
    <property type="entry name" value="Hormone_2"/>
    <property type="match status" value="2"/>
</dbReference>
<dbReference type="Gene3D" id="6.10.250.590">
    <property type="match status" value="2"/>
</dbReference>
<gene>
    <name evidence="10" type="primary">VIP</name>
    <name evidence="10" type="ORF">N1851_015671</name>
</gene>
<dbReference type="SMART" id="SM00070">
    <property type="entry name" value="GLUCA"/>
    <property type="match status" value="2"/>
</dbReference>
<comment type="function">
    <text evidence="6">VIP is a neuropeptide involved in a diverse array of physiological processes through activating the PACAP subfamily of class B1 G protein-coupled receptors: VIP receptor 1 (VPR1) and VIP receptor 2 (VPR2). Abundantly expressed throughout the CNS and peripheral nervous systems where they primarily exert neuroprotective and immune modulatory roles. Also causes vasodilation, lowers arterial blood pressure, stimulates myocardial contractility, increases glycogenolysis and relaxes the smooth muscle of trachea, stomach and gall bladder.</text>
</comment>
<protein>
    <submittedName>
        <fullName evidence="10">VIP peptide</fullName>
    </submittedName>
</protein>
<dbReference type="InterPro" id="IPR046963">
    <property type="entry name" value="VIP/GHRH-like"/>
</dbReference>
<evidence type="ECO:0000313" key="10">
    <source>
        <dbReference type="EMBL" id="KAK0145425.1"/>
    </source>
</evidence>
<dbReference type="PANTHER" id="PTHR11213">
    <property type="entry name" value="GLUCAGON-FAMILY NEUROPEPTIDE"/>
    <property type="match status" value="1"/>
</dbReference>
<evidence type="ECO:0000256" key="1">
    <source>
        <dbReference type="ARBA" id="ARBA00004613"/>
    </source>
</evidence>
<dbReference type="GO" id="GO:0051428">
    <property type="term" value="F:peptide hormone receptor binding"/>
    <property type="evidence" value="ECO:0007669"/>
    <property type="project" value="TreeGrafter"/>
</dbReference>
<dbReference type="GO" id="GO:0005184">
    <property type="term" value="F:neuropeptide hormone activity"/>
    <property type="evidence" value="ECO:0007669"/>
    <property type="project" value="InterPro"/>
</dbReference>
<dbReference type="GO" id="GO:0032880">
    <property type="term" value="P:regulation of protein localization"/>
    <property type="evidence" value="ECO:0007669"/>
    <property type="project" value="TreeGrafter"/>
</dbReference>
<reference evidence="10" key="1">
    <citation type="journal article" date="2023" name="Front. Mar. Sci.">
        <title>A new Merluccius polli reference genome to investigate the effects of global change in West African waters.</title>
        <authorList>
            <person name="Mateo J.L."/>
            <person name="Blanco-Fernandez C."/>
            <person name="Garcia-Vazquez E."/>
            <person name="Machado-Schiaffino G."/>
        </authorList>
    </citation>
    <scope>NUCLEOTIDE SEQUENCE</scope>
    <source>
        <strain evidence="10">C29</strain>
        <tissue evidence="10">Fin</tissue>
    </source>
</reference>
<feature type="transmembrane region" description="Helical" evidence="8">
    <location>
        <begin position="52"/>
        <end position="73"/>
    </location>
</feature>
<dbReference type="GO" id="GO:0007189">
    <property type="term" value="P:adenylate cyclase-activating G protein-coupled receptor signaling pathway"/>
    <property type="evidence" value="ECO:0007669"/>
    <property type="project" value="TreeGrafter"/>
</dbReference>
<dbReference type="GO" id="GO:0048242">
    <property type="term" value="P:epinephrine secretion"/>
    <property type="evidence" value="ECO:0007669"/>
    <property type="project" value="TreeGrafter"/>
</dbReference>
<evidence type="ECO:0000313" key="11">
    <source>
        <dbReference type="Proteomes" id="UP001174136"/>
    </source>
</evidence>
<comment type="caution">
    <text evidence="10">The sequence shown here is derived from an EMBL/GenBank/DDBJ whole genome shotgun (WGS) entry which is preliminary data.</text>
</comment>
<evidence type="ECO:0000256" key="6">
    <source>
        <dbReference type="ARBA" id="ARBA00049976"/>
    </source>
</evidence>
<dbReference type="GO" id="GO:0005576">
    <property type="term" value="C:extracellular region"/>
    <property type="evidence" value="ECO:0007669"/>
    <property type="project" value="UniProtKB-SubCell"/>
</dbReference>
<dbReference type="PANTHER" id="PTHR11213:SF5">
    <property type="entry name" value="VIP PEPTIDES"/>
    <property type="match status" value="1"/>
</dbReference>
<feature type="domain" description="Glucagon / GIP / secretin / VIP family" evidence="9">
    <location>
        <begin position="145"/>
        <end position="167"/>
    </location>
</feature>
<feature type="region of interest" description="Disordered" evidence="7">
    <location>
        <begin position="1"/>
        <end position="41"/>
    </location>
</feature>